<dbReference type="Gene3D" id="3.30.300.10">
    <property type="match status" value="1"/>
</dbReference>
<dbReference type="AlphaFoldDB" id="K1RYR6"/>
<dbReference type="EMBL" id="AJWZ01008608">
    <property type="protein sequence ID" value="EKC53647.1"/>
    <property type="molecule type" value="Genomic_DNA"/>
</dbReference>
<keyword evidence="3" id="KW-0808">Transferase</keyword>
<feature type="domain" description="S-adenosylmethionine synthetase N-terminal" evidence="2">
    <location>
        <begin position="3"/>
        <end position="85"/>
    </location>
</feature>
<dbReference type="Pfam" id="PF00438">
    <property type="entry name" value="S-AdoMet_synt_N"/>
    <property type="match status" value="1"/>
</dbReference>
<dbReference type="GO" id="GO:0005524">
    <property type="term" value="F:ATP binding"/>
    <property type="evidence" value="ECO:0007669"/>
    <property type="project" value="InterPro"/>
</dbReference>
<dbReference type="GO" id="GO:0046872">
    <property type="term" value="F:metal ion binding"/>
    <property type="evidence" value="ECO:0007669"/>
    <property type="project" value="UniProtKB-KW"/>
</dbReference>
<name>K1RYR6_9ZZZZ</name>
<accession>K1RYR6</accession>
<gene>
    <name evidence="3" type="ORF">OBE_12486</name>
</gene>
<proteinExistence type="predicted"/>
<organism evidence="3">
    <name type="scientific">human gut metagenome</name>
    <dbReference type="NCBI Taxonomy" id="408170"/>
    <lineage>
        <taxon>unclassified sequences</taxon>
        <taxon>metagenomes</taxon>
        <taxon>organismal metagenomes</taxon>
    </lineage>
</organism>
<evidence type="ECO:0000256" key="1">
    <source>
        <dbReference type="ARBA" id="ARBA00022723"/>
    </source>
</evidence>
<dbReference type="InterPro" id="IPR022628">
    <property type="entry name" value="S-AdoMet_synt_N"/>
</dbReference>
<keyword evidence="1" id="KW-0479">Metal-binding</keyword>
<dbReference type="PANTHER" id="PTHR11964">
    <property type="entry name" value="S-ADENOSYLMETHIONINE SYNTHETASE"/>
    <property type="match status" value="1"/>
</dbReference>
<dbReference type="GO" id="GO:0004478">
    <property type="term" value="F:methionine adenosyltransferase activity"/>
    <property type="evidence" value="ECO:0007669"/>
    <property type="project" value="InterPro"/>
</dbReference>
<dbReference type="GO" id="GO:0006556">
    <property type="term" value="P:S-adenosylmethionine biosynthetic process"/>
    <property type="evidence" value="ECO:0007669"/>
    <property type="project" value="InterPro"/>
</dbReference>
<comment type="caution">
    <text evidence="3">The sequence shown here is derived from an EMBL/GenBank/DDBJ whole genome shotgun (WGS) entry which is preliminary data.</text>
</comment>
<dbReference type="InterPro" id="IPR002133">
    <property type="entry name" value="S-AdoMet_synthetase"/>
</dbReference>
<evidence type="ECO:0000313" key="3">
    <source>
        <dbReference type="EMBL" id="EKC53647.1"/>
    </source>
</evidence>
<sequence>MKRFYTAESVTEGHPDKLCDLIADSILDACLKEDENSKVACEVLATKRNIIVAGEITSRYEPQVFEIVKKVLESAGYEADGIHMDALIHKQSPDIAGAVERSRERRAGTVS</sequence>
<dbReference type="InterPro" id="IPR022636">
    <property type="entry name" value="S-AdoMet_synthetase_sfam"/>
</dbReference>
<protein>
    <submittedName>
        <fullName evidence="3">Methionine adenosyltransferase</fullName>
    </submittedName>
</protein>
<evidence type="ECO:0000259" key="2">
    <source>
        <dbReference type="Pfam" id="PF00438"/>
    </source>
</evidence>
<dbReference type="SUPFAM" id="SSF55973">
    <property type="entry name" value="S-adenosylmethionine synthetase"/>
    <property type="match status" value="1"/>
</dbReference>
<feature type="non-terminal residue" evidence="3">
    <location>
        <position position="111"/>
    </location>
</feature>
<reference evidence="3" key="1">
    <citation type="journal article" date="2013" name="Environ. Microbiol.">
        <title>Microbiota from the distal guts of lean and obese adolescents exhibit partial functional redundancy besides clear differences in community structure.</title>
        <authorList>
            <person name="Ferrer M."/>
            <person name="Ruiz A."/>
            <person name="Lanza F."/>
            <person name="Haange S.B."/>
            <person name="Oberbach A."/>
            <person name="Till H."/>
            <person name="Bargiela R."/>
            <person name="Campoy C."/>
            <person name="Segura M.T."/>
            <person name="Richter M."/>
            <person name="von Bergen M."/>
            <person name="Seifert J."/>
            <person name="Suarez A."/>
        </authorList>
    </citation>
    <scope>NUCLEOTIDE SEQUENCE</scope>
</reference>